<dbReference type="Proteomes" id="UP001311232">
    <property type="component" value="Unassembled WGS sequence"/>
</dbReference>
<evidence type="ECO:0000313" key="4">
    <source>
        <dbReference type="Proteomes" id="UP001311232"/>
    </source>
</evidence>
<evidence type="ECO:0000313" key="3">
    <source>
        <dbReference type="EMBL" id="KAK5619768.1"/>
    </source>
</evidence>
<accession>A0AAV9SF41</accession>
<keyword evidence="2" id="KW-1133">Transmembrane helix</keyword>
<keyword evidence="2" id="KW-0472">Membrane</keyword>
<sequence length="89" mass="9768">MTEVFVNSTASYDSSKVSLYLELYAGLTFHVTFSTALRRKSRLAKCKFPPVSGGEEGDGEHANKISSRVPFTDEHSGNPVHGPLDTKHQ</sequence>
<name>A0AAV9SF41_9TELE</name>
<feature type="transmembrane region" description="Helical" evidence="2">
    <location>
        <begin position="17"/>
        <end position="37"/>
    </location>
</feature>
<reference evidence="3 4" key="1">
    <citation type="submission" date="2021-06" db="EMBL/GenBank/DDBJ databases">
        <authorList>
            <person name="Palmer J.M."/>
        </authorList>
    </citation>
    <scope>NUCLEOTIDE SEQUENCE [LARGE SCALE GENOMIC DNA]</scope>
    <source>
        <strain evidence="3 4">MEX-2019</strain>
        <tissue evidence="3">Muscle</tissue>
    </source>
</reference>
<proteinExistence type="predicted"/>
<comment type="caution">
    <text evidence="3">The sequence shown here is derived from an EMBL/GenBank/DDBJ whole genome shotgun (WGS) entry which is preliminary data.</text>
</comment>
<gene>
    <name evidence="3" type="ORF">CRENBAI_007653</name>
</gene>
<keyword evidence="4" id="KW-1185">Reference proteome</keyword>
<evidence type="ECO:0000256" key="2">
    <source>
        <dbReference type="SAM" id="Phobius"/>
    </source>
</evidence>
<keyword evidence="2" id="KW-0812">Transmembrane</keyword>
<protein>
    <submittedName>
        <fullName evidence="3">Uncharacterized protein</fullName>
    </submittedName>
</protein>
<dbReference type="AlphaFoldDB" id="A0AAV9SF41"/>
<evidence type="ECO:0000256" key="1">
    <source>
        <dbReference type="SAM" id="MobiDB-lite"/>
    </source>
</evidence>
<organism evidence="3 4">
    <name type="scientific">Crenichthys baileyi</name>
    <name type="common">White River springfish</name>
    <dbReference type="NCBI Taxonomy" id="28760"/>
    <lineage>
        <taxon>Eukaryota</taxon>
        <taxon>Metazoa</taxon>
        <taxon>Chordata</taxon>
        <taxon>Craniata</taxon>
        <taxon>Vertebrata</taxon>
        <taxon>Euteleostomi</taxon>
        <taxon>Actinopterygii</taxon>
        <taxon>Neopterygii</taxon>
        <taxon>Teleostei</taxon>
        <taxon>Neoteleostei</taxon>
        <taxon>Acanthomorphata</taxon>
        <taxon>Ovalentaria</taxon>
        <taxon>Atherinomorphae</taxon>
        <taxon>Cyprinodontiformes</taxon>
        <taxon>Goodeidae</taxon>
        <taxon>Crenichthys</taxon>
    </lineage>
</organism>
<dbReference type="EMBL" id="JAHHUM010000452">
    <property type="protein sequence ID" value="KAK5619768.1"/>
    <property type="molecule type" value="Genomic_DNA"/>
</dbReference>
<feature type="region of interest" description="Disordered" evidence="1">
    <location>
        <begin position="48"/>
        <end position="89"/>
    </location>
</feature>